<comment type="caution">
    <text evidence="7">The sequence shown here is derived from an EMBL/GenBank/DDBJ whole genome shotgun (WGS) entry which is preliminary data.</text>
</comment>
<evidence type="ECO:0000256" key="2">
    <source>
        <dbReference type="ARBA" id="ARBA00022801"/>
    </source>
</evidence>
<dbReference type="CDD" id="cd18793">
    <property type="entry name" value="SF2_C_SNF"/>
    <property type="match status" value="1"/>
</dbReference>
<dbReference type="InterPro" id="IPR038718">
    <property type="entry name" value="SNF2-like_sf"/>
</dbReference>
<reference evidence="7 8" key="1">
    <citation type="journal article" date="2016" name="Nat. Commun.">
        <title>Thousands of microbial genomes shed light on interconnected biogeochemical processes in an aquifer system.</title>
        <authorList>
            <person name="Anantharaman K."/>
            <person name="Brown C.T."/>
            <person name="Hug L.A."/>
            <person name="Sharon I."/>
            <person name="Castelle C.J."/>
            <person name="Probst A.J."/>
            <person name="Thomas B.C."/>
            <person name="Singh A."/>
            <person name="Wilkins M.J."/>
            <person name="Karaoz U."/>
            <person name="Brodie E.L."/>
            <person name="Williams K.H."/>
            <person name="Hubbard S.S."/>
            <person name="Banfield J.F."/>
        </authorList>
    </citation>
    <scope>NUCLEOTIDE SEQUENCE [LARGE SCALE GENOMIC DNA]</scope>
    <source>
        <strain evidence="8">RIFCSPLOWO2_12_FULL_64_10</strain>
    </source>
</reference>
<sequence>MNPGSIVRCRNRDWVLLPSDSSEVHLLRPLTGATDEVVAIHKRLTDLLGYDLPEERVRSATFPLPTVDDLADAGSAHLLWQAARLTLREGATPFRSLGRISIRPRIYQFVPLLMALRLEPVRMLIADDVGVGKTIEALLVAREMMERGEVKRLCVLCPPYLCEQWQKELSEKFNLDAVVIRSGTVSQLERRKPSSESIYRHYPIQVASIDFLKTDRNRHLFLLGCPDMVIVDEAHGATVASDSNLSQQQRHQLVREIAGRDDCHLILLTATPHSGIESAFRSLLAQLRPEFGDWDTAALAEPQRIELARHFVQRTRRDIEHDWEGEYCFPKRDPSDETYRLSRAYQNLFNKTYDFCSEMVRSGQTLDKRRQRVRYWGALALLRCVMSSPAAAVAALETRHDALASSEDEPDFRPFIFESSEDRTADDPPTPPVESAEATLAEVDRRRLRELGRLAKSLLNTLEDTKLARCAELVADLLRQGFHPIVWCRFIATADYLAEGLRRMLQRTYPDLRVVSITGRLSDDERQTKVEELAQEPRRILVATDCLSEGTNLQHAFTAVLHYDLPWNPNRLEQREGRVDRYGQTAEVVKAIRYFSPDSAVDGVVIDVLLNKAREIHRSLGTHVPVPEESETVTEAVLNALFLRGRRVESDQLQLDLGFEVPRQIKGLHARWDQSAERERINRTRFAQRALNPEEVRQELEVTDAVLGDPDAVREFVLSAAQRLGLSIARHRRPNVYRVAVGPEATATLPAAIAFTLPAVKGGQWLISFTSPTPEGAEYLGRNHRFVAALARFLMEEALTKGGEARASRCGVVRTRAVSRLSTILLLRVRYLLHQPDRSSLLSEEVHVTGFTGGAAHCAPDWLSDEEALRLLAEARPDANVAMAEKQELIGNALGEWPGLESNLHERIHARAAELEKSHRRVRRAVALRVRQLTVTPQLPPDLLGILVLQPMV</sequence>
<dbReference type="GO" id="GO:0004386">
    <property type="term" value="F:helicase activity"/>
    <property type="evidence" value="ECO:0007669"/>
    <property type="project" value="UniProtKB-KW"/>
</dbReference>
<dbReference type="InterPro" id="IPR001650">
    <property type="entry name" value="Helicase_C-like"/>
</dbReference>
<dbReference type="CDD" id="cd18011">
    <property type="entry name" value="DEXDc_RapA"/>
    <property type="match status" value="1"/>
</dbReference>
<evidence type="ECO:0000256" key="4">
    <source>
        <dbReference type="ARBA" id="ARBA00022840"/>
    </source>
</evidence>
<keyword evidence="2" id="KW-0378">Hydrolase</keyword>
<dbReference type="AlphaFoldDB" id="A0A1F6C2G0"/>
<evidence type="ECO:0000256" key="3">
    <source>
        <dbReference type="ARBA" id="ARBA00022806"/>
    </source>
</evidence>
<dbReference type="GO" id="GO:0005524">
    <property type="term" value="F:ATP binding"/>
    <property type="evidence" value="ECO:0007669"/>
    <property type="project" value="UniProtKB-KW"/>
</dbReference>
<dbReference type="EMBL" id="MFKF01000437">
    <property type="protein sequence ID" value="OGG43369.1"/>
    <property type="molecule type" value="Genomic_DNA"/>
</dbReference>
<evidence type="ECO:0000313" key="7">
    <source>
        <dbReference type="EMBL" id="OGG43369.1"/>
    </source>
</evidence>
<protein>
    <submittedName>
        <fullName evidence="7">Helicase</fullName>
    </submittedName>
</protein>
<feature type="domain" description="Helicase ATP-binding" evidence="5">
    <location>
        <begin position="114"/>
        <end position="290"/>
    </location>
</feature>
<keyword evidence="3 7" id="KW-0347">Helicase</keyword>
<dbReference type="InterPro" id="IPR057342">
    <property type="entry name" value="DEXDc_RapA"/>
</dbReference>
<dbReference type="InterPro" id="IPR000330">
    <property type="entry name" value="SNF2_N"/>
</dbReference>
<dbReference type="SMART" id="SM00487">
    <property type="entry name" value="DEXDc"/>
    <property type="match status" value="1"/>
</dbReference>
<evidence type="ECO:0000259" key="6">
    <source>
        <dbReference type="PROSITE" id="PS51194"/>
    </source>
</evidence>
<accession>A0A1F6C2G0</accession>
<feature type="domain" description="Helicase C-terminal" evidence="6">
    <location>
        <begin position="472"/>
        <end position="638"/>
    </location>
</feature>
<dbReference type="PROSITE" id="PS51192">
    <property type="entry name" value="HELICASE_ATP_BIND_1"/>
    <property type="match status" value="1"/>
</dbReference>
<dbReference type="Gene3D" id="3.40.50.10810">
    <property type="entry name" value="Tandem AAA-ATPase domain"/>
    <property type="match status" value="1"/>
</dbReference>
<dbReference type="InterPro" id="IPR027417">
    <property type="entry name" value="P-loop_NTPase"/>
</dbReference>
<dbReference type="InterPro" id="IPR014001">
    <property type="entry name" value="Helicase_ATP-bd"/>
</dbReference>
<dbReference type="PANTHER" id="PTHR45766">
    <property type="entry name" value="DNA ANNEALING HELICASE AND ENDONUCLEASE ZRANB3 FAMILY MEMBER"/>
    <property type="match status" value="1"/>
</dbReference>
<dbReference type="InterPro" id="IPR049730">
    <property type="entry name" value="SNF2/RAD54-like_C"/>
</dbReference>
<keyword evidence="1" id="KW-0547">Nucleotide-binding</keyword>
<dbReference type="Proteomes" id="UP000178606">
    <property type="component" value="Unassembled WGS sequence"/>
</dbReference>
<dbReference type="SMART" id="SM00490">
    <property type="entry name" value="HELICc"/>
    <property type="match status" value="1"/>
</dbReference>
<evidence type="ECO:0000259" key="5">
    <source>
        <dbReference type="PROSITE" id="PS51192"/>
    </source>
</evidence>
<dbReference type="Pfam" id="PF00271">
    <property type="entry name" value="Helicase_C"/>
    <property type="match status" value="1"/>
</dbReference>
<organism evidence="7 8">
    <name type="scientific">Handelsmanbacteria sp. (strain RIFCSPLOWO2_12_FULL_64_10)</name>
    <dbReference type="NCBI Taxonomy" id="1817868"/>
    <lineage>
        <taxon>Bacteria</taxon>
        <taxon>Candidatus Handelsmaniibacteriota</taxon>
    </lineage>
</organism>
<keyword evidence="4" id="KW-0067">ATP-binding</keyword>
<evidence type="ECO:0000313" key="8">
    <source>
        <dbReference type="Proteomes" id="UP000178606"/>
    </source>
</evidence>
<dbReference type="PANTHER" id="PTHR45766:SF6">
    <property type="entry name" value="SWI_SNF-RELATED MATRIX-ASSOCIATED ACTIN-DEPENDENT REGULATOR OF CHROMATIN SUBFAMILY A-LIKE PROTEIN 1"/>
    <property type="match status" value="1"/>
</dbReference>
<dbReference type="GO" id="GO:0016787">
    <property type="term" value="F:hydrolase activity"/>
    <property type="evidence" value="ECO:0007669"/>
    <property type="project" value="UniProtKB-KW"/>
</dbReference>
<dbReference type="Pfam" id="PF00176">
    <property type="entry name" value="SNF2-rel_dom"/>
    <property type="match status" value="1"/>
</dbReference>
<dbReference type="PROSITE" id="PS51194">
    <property type="entry name" value="HELICASE_CTER"/>
    <property type="match status" value="1"/>
</dbReference>
<evidence type="ECO:0000256" key="1">
    <source>
        <dbReference type="ARBA" id="ARBA00022741"/>
    </source>
</evidence>
<proteinExistence type="predicted"/>
<dbReference type="SUPFAM" id="SSF52540">
    <property type="entry name" value="P-loop containing nucleoside triphosphate hydrolases"/>
    <property type="match status" value="1"/>
</dbReference>
<dbReference type="Gene3D" id="3.40.50.300">
    <property type="entry name" value="P-loop containing nucleotide triphosphate hydrolases"/>
    <property type="match status" value="1"/>
</dbReference>
<name>A0A1F6C2G0_HANXR</name>
<gene>
    <name evidence="7" type="ORF">A3F84_24665</name>
</gene>